<keyword evidence="2" id="KW-0645">Protease</keyword>
<feature type="chain" id="PRO_5046550458" evidence="6">
    <location>
        <begin position="31"/>
        <end position="229"/>
    </location>
</feature>
<reference evidence="8" key="1">
    <citation type="submission" date="2023-07" db="EMBL/GenBank/DDBJ databases">
        <title>30 novel species of actinomycetes from the DSMZ collection.</title>
        <authorList>
            <person name="Nouioui I."/>
        </authorList>
    </citation>
    <scope>NUCLEOTIDE SEQUENCE [LARGE SCALE GENOMIC DNA]</scope>
    <source>
        <strain evidence="8">DSM 42041</strain>
    </source>
</reference>
<comment type="caution">
    <text evidence="7">The sequence shown here is derived from an EMBL/GenBank/DDBJ whole genome shotgun (WGS) entry which is preliminary data.</text>
</comment>
<dbReference type="CDD" id="cd21112">
    <property type="entry name" value="alphaLP-like"/>
    <property type="match status" value="1"/>
</dbReference>
<proteinExistence type="inferred from homology"/>
<sequence length="229" mass="22665">MRSGRGHGRIVTALLAALGALALSAGPSAAQDQNAVQQYAVRGGDTVYGDHGGACQVGFNARSSSGTRYGIVLGACAEGASTWYADAGRTVEVGTAGGGLPGPGTAALIRYTNPEVSFPGEITVGGDHVDITGSAAPRVGQNVCHAGRTSGLRCGVVQAVNVTIQFPDGIVYGAFRATDCAEPGDAGAPGFSGTVALGLVLGGSNCAAGGSAYHLPVHEVLSTYGLAVY</sequence>
<dbReference type="InterPro" id="IPR001316">
    <property type="entry name" value="Pept_S1A_streptogrisin"/>
</dbReference>
<dbReference type="EMBL" id="JAVREQ010000011">
    <property type="protein sequence ID" value="MDT0379934.1"/>
    <property type="molecule type" value="Genomic_DNA"/>
</dbReference>
<keyword evidence="5" id="KW-1015">Disulfide bond</keyword>
<dbReference type="InterPro" id="IPR043504">
    <property type="entry name" value="Peptidase_S1_PA_chymotrypsin"/>
</dbReference>
<gene>
    <name evidence="7" type="ORF">RM572_14305</name>
</gene>
<protein>
    <submittedName>
        <fullName evidence="7">S1 family peptidase</fullName>
    </submittedName>
</protein>
<keyword evidence="6" id="KW-0732">Signal</keyword>
<organism evidence="7 8">
    <name type="scientific">Streptomyces hazeniae</name>
    <dbReference type="NCBI Taxonomy" id="3075538"/>
    <lineage>
        <taxon>Bacteria</taxon>
        <taxon>Bacillati</taxon>
        <taxon>Actinomycetota</taxon>
        <taxon>Actinomycetes</taxon>
        <taxon>Kitasatosporales</taxon>
        <taxon>Streptomycetaceae</taxon>
        <taxon>Streptomyces</taxon>
    </lineage>
</organism>
<keyword evidence="8" id="KW-1185">Reference proteome</keyword>
<evidence type="ECO:0000313" key="7">
    <source>
        <dbReference type="EMBL" id="MDT0379934.1"/>
    </source>
</evidence>
<name>A0ABU2NSH0_9ACTN</name>
<comment type="similarity">
    <text evidence="1">Belongs to the peptidase S1 family.</text>
</comment>
<dbReference type="PRINTS" id="PR00861">
    <property type="entry name" value="ALYTICPTASE"/>
</dbReference>
<evidence type="ECO:0000256" key="3">
    <source>
        <dbReference type="ARBA" id="ARBA00022801"/>
    </source>
</evidence>
<dbReference type="InterPro" id="IPR009003">
    <property type="entry name" value="Peptidase_S1_PA"/>
</dbReference>
<keyword evidence="4" id="KW-0720">Serine protease</keyword>
<evidence type="ECO:0000256" key="1">
    <source>
        <dbReference type="ARBA" id="ARBA00007664"/>
    </source>
</evidence>
<dbReference type="RefSeq" id="WP_311673704.1">
    <property type="nucleotide sequence ID" value="NZ_JAVREQ010000011.1"/>
</dbReference>
<accession>A0ABU2NSH0</accession>
<dbReference type="SUPFAM" id="SSF50494">
    <property type="entry name" value="Trypsin-like serine proteases"/>
    <property type="match status" value="1"/>
</dbReference>
<evidence type="ECO:0000256" key="6">
    <source>
        <dbReference type="SAM" id="SignalP"/>
    </source>
</evidence>
<dbReference type="Proteomes" id="UP001183414">
    <property type="component" value="Unassembled WGS sequence"/>
</dbReference>
<evidence type="ECO:0000313" key="8">
    <source>
        <dbReference type="Proteomes" id="UP001183414"/>
    </source>
</evidence>
<dbReference type="Gene3D" id="2.40.10.10">
    <property type="entry name" value="Trypsin-like serine proteases"/>
    <property type="match status" value="2"/>
</dbReference>
<evidence type="ECO:0000256" key="4">
    <source>
        <dbReference type="ARBA" id="ARBA00022825"/>
    </source>
</evidence>
<feature type="signal peptide" evidence="6">
    <location>
        <begin position="1"/>
        <end position="30"/>
    </location>
</feature>
<keyword evidence="3" id="KW-0378">Hydrolase</keyword>
<evidence type="ECO:0000256" key="5">
    <source>
        <dbReference type="ARBA" id="ARBA00023157"/>
    </source>
</evidence>
<evidence type="ECO:0000256" key="2">
    <source>
        <dbReference type="ARBA" id="ARBA00022670"/>
    </source>
</evidence>